<evidence type="ECO:0000313" key="2">
    <source>
        <dbReference type="EMBL" id="MBN7801174.1"/>
    </source>
</evidence>
<dbReference type="PROSITE" id="PS51257">
    <property type="entry name" value="PROKAR_LIPOPROTEIN"/>
    <property type="match status" value="1"/>
</dbReference>
<keyword evidence="1" id="KW-0732">Signal</keyword>
<accession>A0ABS3BPF5</accession>
<evidence type="ECO:0000256" key="1">
    <source>
        <dbReference type="SAM" id="SignalP"/>
    </source>
</evidence>
<proteinExistence type="predicted"/>
<evidence type="ECO:0000313" key="3">
    <source>
        <dbReference type="Proteomes" id="UP000664698"/>
    </source>
</evidence>
<protein>
    <submittedName>
        <fullName evidence="2">Uncharacterized protein</fullName>
    </submittedName>
</protein>
<gene>
    <name evidence="2" type="ORF">J0A67_09895</name>
</gene>
<feature type="chain" id="PRO_5045166727" evidence="1">
    <location>
        <begin position="21"/>
        <end position="57"/>
    </location>
</feature>
<dbReference type="EMBL" id="JAFKCW010000002">
    <property type="protein sequence ID" value="MBN7801174.1"/>
    <property type="molecule type" value="Genomic_DNA"/>
</dbReference>
<comment type="caution">
    <text evidence="2">The sequence shown here is derived from an EMBL/GenBank/DDBJ whole genome shotgun (WGS) entry which is preliminary data.</text>
</comment>
<reference evidence="2 3" key="1">
    <citation type="submission" date="2021-03" db="EMBL/GenBank/DDBJ databases">
        <title>novel species isolated from a fishpond in China.</title>
        <authorList>
            <person name="Lu H."/>
            <person name="Cai Z."/>
        </authorList>
    </citation>
    <scope>NUCLEOTIDE SEQUENCE [LARGE SCALE GENOMIC DNA]</scope>
    <source>
        <strain evidence="2 3">JCM 31546</strain>
    </source>
</reference>
<feature type="signal peptide" evidence="1">
    <location>
        <begin position="1"/>
        <end position="20"/>
    </location>
</feature>
<sequence length="57" mass="6158">MKTIKSIFALVALTLLLVSCGDSDCKNCSLDGDYIGELCGDDLRVAEDTDGMKCKRL</sequence>
<keyword evidence="3" id="KW-1185">Reference proteome</keyword>
<name>A0ABS3BPF5_9BACT</name>
<organism evidence="2 3">
    <name type="scientific">Algoriphagus aestuariicola</name>
    <dbReference type="NCBI Taxonomy" id="1852016"/>
    <lineage>
        <taxon>Bacteria</taxon>
        <taxon>Pseudomonadati</taxon>
        <taxon>Bacteroidota</taxon>
        <taxon>Cytophagia</taxon>
        <taxon>Cytophagales</taxon>
        <taxon>Cyclobacteriaceae</taxon>
        <taxon>Algoriphagus</taxon>
    </lineage>
</organism>
<dbReference type="RefSeq" id="WP_206569149.1">
    <property type="nucleotide sequence ID" value="NZ_JAFKCW010000002.1"/>
</dbReference>
<dbReference type="Proteomes" id="UP000664698">
    <property type="component" value="Unassembled WGS sequence"/>
</dbReference>